<feature type="compositionally biased region" description="Basic and acidic residues" evidence="1">
    <location>
        <begin position="82"/>
        <end position="99"/>
    </location>
</feature>
<name>A0A8W8IDI4_MAGGI</name>
<proteinExistence type="predicted"/>
<protein>
    <submittedName>
        <fullName evidence="2">Uncharacterized protein</fullName>
    </submittedName>
</protein>
<keyword evidence="3" id="KW-1185">Reference proteome</keyword>
<reference evidence="2" key="1">
    <citation type="submission" date="2022-08" db="UniProtKB">
        <authorList>
            <consortium name="EnsemblMetazoa"/>
        </authorList>
    </citation>
    <scope>IDENTIFICATION</scope>
    <source>
        <strain evidence="2">05x7-T-G4-1.051#20</strain>
    </source>
</reference>
<accession>A0A8W8IDI4</accession>
<dbReference type="EnsemblMetazoa" id="G13486.1">
    <property type="protein sequence ID" value="G13486.1:cds"/>
    <property type="gene ID" value="G13486"/>
</dbReference>
<evidence type="ECO:0000313" key="2">
    <source>
        <dbReference type="EnsemblMetazoa" id="G13486.1:cds"/>
    </source>
</evidence>
<organism evidence="2 3">
    <name type="scientific">Magallana gigas</name>
    <name type="common">Pacific oyster</name>
    <name type="synonym">Crassostrea gigas</name>
    <dbReference type="NCBI Taxonomy" id="29159"/>
    <lineage>
        <taxon>Eukaryota</taxon>
        <taxon>Metazoa</taxon>
        <taxon>Spiralia</taxon>
        <taxon>Lophotrochozoa</taxon>
        <taxon>Mollusca</taxon>
        <taxon>Bivalvia</taxon>
        <taxon>Autobranchia</taxon>
        <taxon>Pteriomorphia</taxon>
        <taxon>Ostreida</taxon>
        <taxon>Ostreoidea</taxon>
        <taxon>Ostreidae</taxon>
        <taxon>Magallana</taxon>
    </lineage>
</organism>
<feature type="region of interest" description="Disordered" evidence="1">
    <location>
        <begin position="404"/>
        <end position="485"/>
    </location>
</feature>
<evidence type="ECO:0000313" key="3">
    <source>
        <dbReference type="Proteomes" id="UP000005408"/>
    </source>
</evidence>
<evidence type="ECO:0000256" key="1">
    <source>
        <dbReference type="SAM" id="MobiDB-lite"/>
    </source>
</evidence>
<feature type="compositionally biased region" description="Basic and acidic residues" evidence="1">
    <location>
        <begin position="449"/>
        <end position="458"/>
    </location>
</feature>
<dbReference type="Proteomes" id="UP000005408">
    <property type="component" value="Unassembled WGS sequence"/>
</dbReference>
<feature type="region of interest" description="Disordered" evidence="1">
    <location>
        <begin position="79"/>
        <end position="120"/>
    </location>
</feature>
<dbReference type="EnsemblMetazoa" id="G13486.3">
    <property type="protein sequence ID" value="G13486.3:cds"/>
    <property type="gene ID" value="G13486"/>
</dbReference>
<feature type="region of interest" description="Disordered" evidence="1">
    <location>
        <begin position="305"/>
        <end position="328"/>
    </location>
</feature>
<dbReference type="AlphaFoldDB" id="A0A8W8IDI4"/>
<sequence length="563" mass="64606">MKMNSLKKQKGKEMQTCNIKNSSTVKKTQMEKLNVKKCYLNIETLRKDRQMTWEERMDFLMPKMNIGSQKDYFEVIEDEDKENEKKTMLQREEMQRKTEITPPKKTSKKNSAPVKKKDKENLPLTSTALYLTQTDLVEKTPDVSLIPKSSGAKQKKDHMLSSPFPITGSRPGQLLRQLTSTPNCSRKEQLKMDLSAIQLPVQEDELEIHSSTLVNSLEIVPLDDSIEMPPPIDTQQILQFNQKTREKKQSFVKTSKEGVKRKVANVLTKHGELFQFKSKVSEILHKAKDIGIVKEKDVDVDVVSRDEDLQTPDEPQCTEQSSENRKRKIMAKVPVLERNMNDNLEKRAMDISEIKSINESSHNSSSSKQRRLSFKDLSIHKECELQSENKDEVDDLPSENEVLDNLQSKNKDVDGKTTNQMKSKVLVGKDDYSQRLKRNQSLSSSHKVKQTEESESMKRSRGLNKSDGQFRHSSTSKEISSSHARAPLRHWDSVKKSIAEDDLCSWKHILKKRAVVKEHVYPKLIMDASNAPVDDILKNFLRVTSPCANLQFRVFKQSTSTTT</sequence>